<feature type="compositionally biased region" description="Pro residues" evidence="17">
    <location>
        <begin position="614"/>
        <end position="624"/>
    </location>
</feature>
<evidence type="ECO:0000256" key="3">
    <source>
        <dbReference type="ARBA" id="ARBA00004328"/>
    </source>
</evidence>
<evidence type="ECO:0000256" key="6">
    <source>
        <dbReference type="ARBA" id="ARBA00022562"/>
    </source>
</evidence>
<comment type="function">
    <text evidence="16">Involved in capsid formation and genome binding. Shortly after infection, interaction between incoming particle-associated Gag proteins and host dynein allows centrosomal targeting of the viral genome (associated to Gag), prior to nucleus translocation and integration into host genome.</text>
</comment>
<dbReference type="InterPro" id="IPR004957">
    <property type="entry name" value="Gag_N"/>
</dbReference>
<dbReference type="GO" id="GO:0003677">
    <property type="term" value="F:DNA binding"/>
    <property type="evidence" value="ECO:0007669"/>
    <property type="project" value="UniProtKB-KW"/>
</dbReference>
<dbReference type="InterPro" id="IPR049099">
    <property type="entry name" value="Gag_C"/>
</dbReference>
<keyword evidence="11" id="KW-0543">Viral nucleoprotein</keyword>
<dbReference type="Gene3D" id="1.20.5.1500">
    <property type="match status" value="1"/>
</dbReference>
<dbReference type="Pfam" id="PF03276">
    <property type="entry name" value="Gag_spuma_N"/>
    <property type="match status" value="1"/>
</dbReference>
<dbReference type="GO" id="GO:0019076">
    <property type="term" value="P:viral release from host cell"/>
    <property type="evidence" value="ECO:0007669"/>
    <property type="project" value="InterPro"/>
</dbReference>
<keyword evidence="21" id="KW-1185">Reference proteome</keyword>
<feature type="region of interest" description="Disordered" evidence="17">
    <location>
        <begin position="452"/>
        <end position="624"/>
    </location>
</feature>
<evidence type="ECO:0000259" key="18">
    <source>
        <dbReference type="Pfam" id="PF03276"/>
    </source>
</evidence>
<dbReference type="GO" id="GO:0046718">
    <property type="term" value="P:symbiont entry into host cell"/>
    <property type="evidence" value="ECO:0007669"/>
    <property type="project" value="UniProtKB-KW"/>
</dbReference>
<evidence type="ECO:0000256" key="5">
    <source>
        <dbReference type="ARBA" id="ARBA00022561"/>
    </source>
</evidence>
<evidence type="ECO:0000313" key="20">
    <source>
        <dbReference type="EMBL" id="CAD67561.1"/>
    </source>
</evidence>
<evidence type="ECO:0000256" key="2">
    <source>
        <dbReference type="ARBA" id="ARBA00004192"/>
    </source>
</evidence>
<feature type="domain" description="Gag polyprotein C-terminal" evidence="19">
    <location>
        <begin position="466"/>
        <end position="553"/>
    </location>
</feature>
<feature type="compositionally biased region" description="Polar residues" evidence="17">
    <location>
        <begin position="208"/>
        <end position="221"/>
    </location>
</feature>
<evidence type="ECO:0000256" key="13">
    <source>
        <dbReference type="ARBA" id="ARBA00023125"/>
    </source>
</evidence>
<protein>
    <recommendedName>
        <fullName evidence="4">Gag polyprotein</fullName>
    </recommendedName>
</protein>
<feature type="region of interest" description="Disordered" evidence="17">
    <location>
        <begin position="178"/>
        <end position="255"/>
    </location>
</feature>
<dbReference type="KEGG" id="vg:37620431"/>
<accession>Q7SIS7</accession>
<dbReference type="RefSeq" id="YP_009508887.1">
    <property type="nucleotide sequence ID" value="NC_039085.1"/>
</dbReference>
<feature type="compositionally biased region" description="Low complexity" evidence="17">
    <location>
        <begin position="584"/>
        <end position="595"/>
    </location>
</feature>
<keyword evidence="9" id="KW-0694">RNA-binding</keyword>
<dbReference type="EMBL" id="AJ544579">
    <property type="protein sequence ID" value="CAD67561.1"/>
    <property type="molecule type" value="Genomic_DNA"/>
</dbReference>
<dbReference type="GeneID" id="37620431"/>
<evidence type="ECO:0000256" key="1">
    <source>
        <dbReference type="ARBA" id="ARBA00004147"/>
    </source>
</evidence>
<evidence type="ECO:0000256" key="15">
    <source>
        <dbReference type="ARBA" id="ARBA00023296"/>
    </source>
</evidence>
<name>Q7SIS7_9RETR</name>
<feature type="compositionally biased region" description="Low complexity" evidence="17">
    <location>
        <begin position="182"/>
        <end position="191"/>
    </location>
</feature>
<dbReference type="GO" id="GO:0042025">
    <property type="term" value="C:host cell nucleus"/>
    <property type="evidence" value="ECO:0007669"/>
    <property type="project" value="UniProtKB-SubCell"/>
</dbReference>
<keyword evidence="15" id="KW-1160">Virus entry into host cell</keyword>
<feature type="compositionally biased region" description="Polar residues" evidence="17">
    <location>
        <begin position="452"/>
        <end position="463"/>
    </location>
</feature>
<proteinExistence type="predicted"/>
<reference evidence="20 21" key="1">
    <citation type="journal article" date="2003" name="J. Virol.">
        <title>Structural and evolutionary analysis of an orangutan foamy virus.</title>
        <authorList>
            <person name="Verschoor E.J."/>
            <person name="Langenhuijzen S."/>
            <person name="van den Engel S."/>
            <person name="Niphuis H."/>
            <person name="Warren K.S."/>
            <person name="Heeney J.L."/>
        </authorList>
    </citation>
    <scope>NUCLEOTIDE SEQUENCE [LARGE SCALE GENOMIC DNA]</scope>
    <source>
        <strain evidence="20">SFVora</strain>
        <tissue evidence="20">Blood</tissue>
    </source>
</reference>
<dbReference type="GO" id="GO:0043657">
    <property type="term" value="C:host cell"/>
    <property type="evidence" value="ECO:0007669"/>
    <property type="project" value="GOC"/>
</dbReference>
<evidence type="ECO:0000256" key="12">
    <source>
        <dbReference type="ARBA" id="ARBA00023120"/>
    </source>
</evidence>
<dbReference type="Pfam" id="PF20672">
    <property type="entry name" value="Gag_FV_central"/>
    <property type="match status" value="1"/>
</dbReference>
<keyword evidence="8" id="KW-0946">Virion</keyword>
<dbReference type="Proteomes" id="UP000161882">
    <property type="component" value="Segment"/>
</dbReference>
<dbReference type="GO" id="GO:0019013">
    <property type="term" value="C:viral nucleocapsid"/>
    <property type="evidence" value="ECO:0007669"/>
    <property type="project" value="UniProtKB-KW"/>
</dbReference>
<evidence type="ECO:0000256" key="16">
    <source>
        <dbReference type="ARBA" id="ARBA00025354"/>
    </source>
</evidence>
<keyword evidence="7" id="KW-0945">Host-virus interaction</keyword>
<sequence length="624" mass="67886">MAAQNFELDVQELLNLFQDNGVTRNPRHLETIGLRMLGGWWGEQERYQSARIILQDDDGEPLQVPRWEEVLRPVNPLAHFVISAPWDQLRRAFHDLDVGNGALRFGPLANGNYIPEDPYSTSYRPVNPQEMAQMQRDELEEVLEVQGEIELQMIDLIEMQTIEIRGLRQLVNELQRERDSGRGASIPGASSSPPPQSYVGLPGMPSVSGLSSLQPEASSTPGGRAPRVSFHPSNPFVRPPSPERPRARSSERIPLPLQPPVIQYVPVPQPVLAPAPAPSPVIPIQHIRAVTGEVPNNPRDIPMWIGRNAPAIEGVYPVTTPDLRARIINALIGGKSGIHLTAPEAVTWASAVAAIFTRTHGSFPMHNLSAILTGIANGEGVESAYNLGMMLSNGDFNLVYGIVRGLLPGQAAVAYMQQRLDAEPSDALRAQNFIQHLHLVYEILGLNHRGQSIRTSLPTSTRPRGQGRGRGQGQGSIPSTPRRPQSGRGLSTPNRGSNNANNNTQSNVQTETPRRSFGGYNLRPNTFRPQRYGGGQGQRRDSQPDRRSQGSSQNNRPSAPLESRGEQSRGPGGGGRAGGRRNQNRNSGQGNESSSHAVNAVTQSAVTEQQNESPTPPPTSGGRS</sequence>
<keyword evidence="14" id="KW-1035">Host cytoplasm</keyword>
<keyword evidence="12" id="KW-1176">Cytoplasmic inwards viral transport</keyword>
<dbReference type="GO" id="GO:0003723">
    <property type="term" value="F:RNA binding"/>
    <property type="evidence" value="ECO:0007669"/>
    <property type="project" value="UniProtKB-KW"/>
</dbReference>
<feature type="compositionally biased region" description="Basic and acidic residues" evidence="17">
    <location>
        <begin position="241"/>
        <end position="251"/>
    </location>
</feature>
<evidence type="ECO:0000256" key="14">
    <source>
        <dbReference type="ARBA" id="ARBA00023200"/>
    </source>
</evidence>
<keyword evidence="13" id="KW-0238">DNA-binding</keyword>
<keyword evidence="6" id="KW-1048">Host nucleus</keyword>
<evidence type="ECO:0000256" key="7">
    <source>
        <dbReference type="ARBA" id="ARBA00022581"/>
    </source>
</evidence>
<evidence type="ECO:0000256" key="10">
    <source>
        <dbReference type="ARBA" id="ARBA00022952"/>
    </source>
</evidence>
<evidence type="ECO:0000256" key="11">
    <source>
        <dbReference type="ARBA" id="ARBA00023086"/>
    </source>
</evidence>
<evidence type="ECO:0000256" key="9">
    <source>
        <dbReference type="ARBA" id="ARBA00022884"/>
    </source>
</evidence>
<feature type="compositionally biased region" description="Low complexity" evidence="17">
    <location>
        <begin position="491"/>
        <end position="510"/>
    </location>
</feature>
<keyword evidence="10" id="KW-1177">Microtubular inwards viral transport</keyword>
<feature type="domain" description="Gag polyprotein N-terminal" evidence="18">
    <location>
        <begin position="8"/>
        <end position="149"/>
    </location>
</feature>
<dbReference type="GO" id="GO:0075521">
    <property type="term" value="P:microtubule-dependent intracellular transport of viral material towards nucleus"/>
    <property type="evidence" value="ECO:0007669"/>
    <property type="project" value="UniProtKB-KW"/>
</dbReference>
<gene>
    <name evidence="20" type="primary">gag</name>
</gene>
<dbReference type="GO" id="GO:0030430">
    <property type="term" value="C:host cell cytoplasm"/>
    <property type="evidence" value="ECO:0007669"/>
    <property type="project" value="UniProtKB-SubCell"/>
</dbReference>
<organism evidence="20 21">
    <name type="scientific">Simian foamy virus Pongo pygmaeus pygmaeus</name>
    <dbReference type="NCBI Taxonomy" id="221703"/>
    <lineage>
        <taxon>Viruses</taxon>
        <taxon>Riboviria</taxon>
        <taxon>Pararnavirae</taxon>
        <taxon>Artverviricota</taxon>
        <taxon>Revtraviricetes</taxon>
        <taxon>Ortervirales</taxon>
        <taxon>Retroviridae</taxon>
        <taxon>Spumaretrovirinae</taxon>
        <taxon>Simiispumavirus</taxon>
        <taxon>Simiispumavirus ponpygpyg</taxon>
        <taxon>Bornean orangutan simian foamy virus</taxon>
    </lineage>
</organism>
<dbReference type="GO" id="GO:0044163">
    <property type="term" value="C:host cytoskeleton"/>
    <property type="evidence" value="ECO:0007669"/>
    <property type="project" value="InterPro"/>
</dbReference>
<feature type="compositionally biased region" description="Polar residues" evidence="17">
    <location>
        <begin position="596"/>
        <end position="612"/>
    </location>
</feature>
<evidence type="ECO:0000256" key="8">
    <source>
        <dbReference type="ARBA" id="ARBA00022844"/>
    </source>
</evidence>
<evidence type="ECO:0000313" key="21">
    <source>
        <dbReference type="Proteomes" id="UP000161882"/>
    </source>
</evidence>
<evidence type="ECO:0000256" key="4">
    <source>
        <dbReference type="ARBA" id="ARBA00019628"/>
    </source>
</evidence>
<evidence type="ECO:0000256" key="17">
    <source>
        <dbReference type="SAM" id="MobiDB-lite"/>
    </source>
</evidence>
<comment type="subcellular location">
    <subcellularLocation>
        <location evidence="2">Host cytoplasm</location>
    </subcellularLocation>
    <subcellularLocation>
        <location evidence="1">Host nucleus</location>
    </subcellularLocation>
    <subcellularLocation>
        <location evidence="3">Virion</location>
    </subcellularLocation>
</comment>
<evidence type="ECO:0000259" key="19">
    <source>
        <dbReference type="Pfam" id="PF20673"/>
    </source>
</evidence>
<dbReference type="OrthoDB" id="10832at10239"/>
<keyword evidence="5" id="KW-0167">Capsid protein</keyword>
<dbReference type="Pfam" id="PF20673">
    <property type="entry name" value="Gag_spuma_C"/>
    <property type="match status" value="1"/>
</dbReference>
<feature type="compositionally biased region" description="Basic and acidic residues" evidence="17">
    <location>
        <begin position="538"/>
        <end position="548"/>
    </location>
</feature>